<dbReference type="FunCoup" id="A0A0C2YYY0">
    <property type="interactions" value="276"/>
</dbReference>
<organism evidence="6 7">
    <name type="scientific">Scleroderma citrinum Foug A</name>
    <dbReference type="NCBI Taxonomy" id="1036808"/>
    <lineage>
        <taxon>Eukaryota</taxon>
        <taxon>Fungi</taxon>
        <taxon>Dikarya</taxon>
        <taxon>Basidiomycota</taxon>
        <taxon>Agaricomycotina</taxon>
        <taxon>Agaricomycetes</taxon>
        <taxon>Agaricomycetidae</taxon>
        <taxon>Boletales</taxon>
        <taxon>Sclerodermatineae</taxon>
        <taxon>Sclerodermataceae</taxon>
        <taxon>Scleroderma</taxon>
    </lineage>
</organism>
<dbReference type="InParanoid" id="A0A0C2YYY0"/>
<dbReference type="CDD" id="cd15840">
    <property type="entry name" value="SNARE_Qa"/>
    <property type="match status" value="1"/>
</dbReference>
<feature type="domain" description="T-SNARE coiled-coil homology" evidence="5">
    <location>
        <begin position="177"/>
        <end position="239"/>
    </location>
</feature>
<dbReference type="Pfam" id="PF14523">
    <property type="entry name" value="Syntaxin_2"/>
    <property type="match status" value="1"/>
</dbReference>
<dbReference type="PANTHER" id="PTHR19957">
    <property type="entry name" value="SYNTAXIN"/>
    <property type="match status" value="1"/>
</dbReference>
<dbReference type="GO" id="GO:0006896">
    <property type="term" value="P:Golgi to vacuole transport"/>
    <property type="evidence" value="ECO:0007669"/>
    <property type="project" value="TreeGrafter"/>
</dbReference>
<dbReference type="InterPro" id="IPR010989">
    <property type="entry name" value="SNARE"/>
</dbReference>
<sequence>MSFQDIETGLSRPGFPNISLHHSREDDAFLALQSSLSLQVFKINSNVQGITKLLDQLGTTKDSAPLRKSLHDLTETTRAMAKRGSEDLKKLSSMPVSSSQQKTSLQKVSHDLQLSLVAFQRAQHASAEKQRTVVEGVKIAVEEENPRRSSESNGTPRQQQAQLFQSQLSPHELAYQESLIQEREVEIQEIESGIHELSEIFRDLGTLVNQQGSMIDNIESNIYSVSADTQGASQELSVASEYQRKAGRRAACLMVIIVFVVAIVLIAVSP</sequence>
<dbReference type="InterPro" id="IPR045242">
    <property type="entry name" value="Syntaxin"/>
</dbReference>
<evidence type="ECO:0000256" key="1">
    <source>
        <dbReference type="ARBA" id="ARBA00009063"/>
    </source>
</evidence>
<reference evidence="7" key="2">
    <citation type="submission" date="2015-01" db="EMBL/GenBank/DDBJ databases">
        <title>Evolutionary Origins and Diversification of the Mycorrhizal Mutualists.</title>
        <authorList>
            <consortium name="DOE Joint Genome Institute"/>
            <consortium name="Mycorrhizal Genomics Consortium"/>
            <person name="Kohler A."/>
            <person name="Kuo A."/>
            <person name="Nagy L.G."/>
            <person name="Floudas D."/>
            <person name="Copeland A."/>
            <person name="Barry K.W."/>
            <person name="Cichocki N."/>
            <person name="Veneault-Fourrey C."/>
            <person name="LaButti K."/>
            <person name="Lindquist E.A."/>
            <person name="Lipzen A."/>
            <person name="Lundell T."/>
            <person name="Morin E."/>
            <person name="Murat C."/>
            <person name="Riley R."/>
            <person name="Ohm R."/>
            <person name="Sun H."/>
            <person name="Tunlid A."/>
            <person name="Henrissat B."/>
            <person name="Grigoriev I.V."/>
            <person name="Hibbett D.S."/>
            <person name="Martin F."/>
        </authorList>
    </citation>
    <scope>NUCLEOTIDE SEQUENCE [LARGE SCALE GENOMIC DNA]</scope>
    <source>
        <strain evidence="7">Foug A</strain>
    </source>
</reference>
<accession>A0A0C2YYY0</accession>
<dbReference type="Gene3D" id="1.20.58.70">
    <property type="match status" value="1"/>
</dbReference>
<dbReference type="GO" id="GO:0031201">
    <property type="term" value="C:SNARE complex"/>
    <property type="evidence" value="ECO:0007669"/>
    <property type="project" value="TreeGrafter"/>
</dbReference>
<keyword evidence="4" id="KW-1133">Transmembrane helix</keyword>
<dbReference type="InterPro" id="IPR006012">
    <property type="entry name" value="Syntaxin/epimorphin_CS"/>
</dbReference>
<evidence type="ECO:0000256" key="4">
    <source>
        <dbReference type="SAM" id="Phobius"/>
    </source>
</evidence>
<dbReference type="GO" id="GO:0005484">
    <property type="term" value="F:SNAP receptor activity"/>
    <property type="evidence" value="ECO:0007669"/>
    <property type="project" value="InterPro"/>
</dbReference>
<dbReference type="SMART" id="SM00397">
    <property type="entry name" value="t_SNARE"/>
    <property type="match status" value="1"/>
</dbReference>
<dbReference type="InterPro" id="IPR000727">
    <property type="entry name" value="T_SNARE_dom"/>
</dbReference>
<keyword evidence="7" id="KW-1185">Reference proteome</keyword>
<name>A0A0C2YYY0_9AGAM</name>
<dbReference type="GO" id="GO:0006886">
    <property type="term" value="P:intracellular protein transport"/>
    <property type="evidence" value="ECO:0007669"/>
    <property type="project" value="InterPro"/>
</dbReference>
<evidence type="ECO:0000259" key="5">
    <source>
        <dbReference type="PROSITE" id="PS50192"/>
    </source>
</evidence>
<dbReference type="InterPro" id="IPR006011">
    <property type="entry name" value="Syntaxin_N"/>
</dbReference>
<dbReference type="STRING" id="1036808.A0A0C2YYY0"/>
<dbReference type="Gene3D" id="1.20.5.110">
    <property type="match status" value="1"/>
</dbReference>
<reference evidence="6 7" key="1">
    <citation type="submission" date="2014-04" db="EMBL/GenBank/DDBJ databases">
        <authorList>
            <consortium name="DOE Joint Genome Institute"/>
            <person name="Kuo A."/>
            <person name="Kohler A."/>
            <person name="Nagy L.G."/>
            <person name="Floudas D."/>
            <person name="Copeland A."/>
            <person name="Barry K.W."/>
            <person name="Cichocki N."/>
            <person name="Veneault-Fourrey C."/>
            <person name="LaButti K."/>
            <person name="Lindquist E.A."/>
            <person name="Lipzen A."/>
            <person name="Lundell T."/>
            <person name="Morin E."/>
            <person name="Murat C."/>
            <person name="Sun H."/>
            <person name="Tunlid A."/>
            <person name="Henrissat B."/>
            <person name="Grigoriev I.V."/>
            <person name="Hibbett D.S."/>
            <person name="Martin F."/>
            <person name="Nordberg H.P."/>
            <person name="Cantor M.N."/>
            <person name="Hua S.X."/>
        </authorList>
    </citation>
    <scope>NUCLEOTIDE SEQUENCE [LARGE SCALE GENOMIC DNA]</scope>
    <source>
        <strain evidence="6 7">Foug A</strain>
    </source>
</reference>
<dbReference type="OrthoDB" id="364348at2759"/>
<feature type="region of interest" description="Disordered" evidence="3">
    <location>
        <begin position="142"/>
        <end position="163"/>
    </location>
</feature>
<gene>
    <name evidence="6" type="ORF">SCLCIDRAFT_135920</name>
</gene>
<dbReference type="SMART" id="SM00503">
    <property type="entry name" value="SynN"/>
    <property type="match status" value="1"/>
</dbReference>
<feature type="transmembrane region" description="Helical" evidence="4">
    <location>
        <begin position="250"/>
        <end position="268"/>
    </location>
</feature>
<dbReference type="AlphaFoldDB" id="A0A0C2YYY0"/>
<dbReference type="PANTHER" id="PTHR19957:SF38">
    <property type="entry name" value="LD27581P"/>
    <property type="match status" value="1"/>
</dbReference>
<dbReference type="GO" id="GO:0048278">
    <property type="term" value="P:vesicle docking"/>
    <property type="evidence" value="ECO:0007669"/>
    <property type="project" value="TreeGrafter"/>
</dbReference>
<feature type="region of interest" description="Disordered" evidence="3">
    <location>
        <begin position="83"/>
        <end position="102"/>
    </location>
</feature>
<dbReference type="FunFam" id="1.20.5.110:FF:000059">
    <property type="entry name" value="Related to syntaxin 12"/>
    <property type="match status" value="1"/>
</dbReference>
<dbReference type="GO" id="GO:0012505">
    <property type="term" value="C:endomembrane system"/>
    <property type="evidence" value="ECO:0007669"/>
    <property type="project" value="TreeGrafter"/>
</dbReference>
<dbReference type="PROSITE" id="PS50192">
    <property type="entry name" value="T_SNARE"/>
    <property type="match status" value="1"/>
</dbReference>
<comment type="similarity">
    <text evidence="1 2">Belongs to the syntaxin family.</text>
</comment>
<evidence type="ECO:0000313" key="6">
    <source>
        <dbReference type="EMBL" id="KIM54813.1"/>
    </source>
</evidence>
<dbReference type="HOGENOM" id="CLU_059257_2_0_1"/>
<dbReference type="Proteomes" id="UP000053989">
    <property type="component" value="Unassembled WGS sequence"/>
</dbReference>
<dbReference type="Pfam" id="PF05739">
    <property type="entry name" value="SNARE"/>
    <property type="match status" value="1"/>
</dbReference>
<keyword evidence="4" id="KW-0812">Transmembrane</keyword>
<keyword evidence="4" id="KW-0472">Membrane</keyword>
<proteinExistence type="inferred from homology"/>
<protein>
    <recommendedName>
        <fullName evidence="5">t-SNARE coiled-coil homology domain-containing protein</fullName>
    </recommendedName>
</protein>
<dbReference type="GO" id="GO:0000149">
    <property type="term" value="F:SNARE binding"/>
    <property type="evidence" value="ECO:0007669"/>
    <property type="project" value="TreeGrafter"/>
</dbReference>
<evidence type="ECO:0000256" key="3">
    <source>
        <dbReference type="SAM" id="MobiDB-lite"/>
    </source>
</evidence>
<dbReference type="GO" id="GO:0006906">
    <property type="term" value="P:vesicle fusion"/>
    <property type="evidence" value="ECO:0007669"/>
    <property type="project" value="TreeGrafter"/>
</dbReference>
<dbReference type="PROSITE" id="PS00914">
    <property type="entry name" value="SYNTAXIN"/>
    <property type="match status" value="1"/>
</dbReference>
<evidence type="ECO:0000313" key="7">
    <source>
        <dbReference type="Proteomes" id="UP000053989"/>
    </source>
</evidence>
<dbReference type="EMBL" id="KN822146">
    <property type="protein sequence ID" value="KIM54813.1"/>
    <property type="molecule type" value="Genomic_DNA"/>
</dbReference>
<dbReference type="SUPFAM" id="SSF47661">
    <property type="entry name" value="t-snare proteins"/>
    <property type="match status" value="1"/>
</dbReference>
<evidence type="ECO:0000256" key="2">
    <source>
        <dbReference type="RuleBase" id="RU003858"/>
    </source>
</evidence>